<evidence type="ECO:0000256" key="1">
    <source>
        <dbReference type="SAM" id="MobiDB-lite"/>
    </source>
</evidence>
<dbReference type="EMBL" id="JAIMJC010000001">
    <property type="protein sequence ID" value="KAH0532458.1"/>
    <property type="molecule type" value="Genomic_DNA"/>
</dbReference>
<gene>
    <name evidence="3" type="ORF">TsFJ059_001146</name>
</gene>
<proteinExistence type="predicted"/>
<feature type="compositionally biased region" description="Basic and acidic residues" evidence="1">
    <location>
        <begin position="81"/>
        <end position="94"/>
    </location>
</feature>
<feature type="domain" description="DnaJ homologue subfamily C member 28 conserved" evidence="2">
    <location>
        <begin position="286"/>
        <end position="355"/>
    </location>
</feature>
<sequence>MISYTGFSGIKVASNRHPHQLPSNSYIAFRLGSFQPELTVSFAMIPRVSSSLCQKCLQASARFGPQGARRYTSPANQLTGDESKTDQENASRPDNDDDSQESEPGAMTRRLQEATEEALFSGGSSGRRAVQDAGFSDELKEKLLNKIADANFRQEFSSAFAEKDLTSAAGEGTRHIATSAPWTGEESTADAVLRMLDDAKKPLKPEFRGKFQPPVVDPRVKRTPVVPPRQRAVNARDRASMYAGLGLKEDKGLSDKEREEMRKEFRARFEPVARVMPSTPSGLAALANDHIENAIARGQFKNIARGKGVEIDLTRSNPFVDTTEYLMNRIIQRQDIVPPWIEKQQELSKAADALRSRLRADWKRHAARMIASKGGSLEEQMARADQYAVAEQLHNPRQSAEKSVSTTEQESGQSSEPDIVPLSRPFRDPDWERAEHAYLKLSIEQLNGIARSYNLMAPELAKKPYYNLQRELDACFADVAPLIAKEIKDRATRPRVTSNLTSKPSPFGGDGIMSNLVGKDTVKIYDTRAQPYGFKEWWKDVWKKE</sequence>
<evidence type="ECO:0000259" key="2">
    <source>
        <dbReference type="Pfam" id="PF09350"/>
    </source>
</evidence>
<comment type="caution">
    <text evidence="3">The sequence shown here is derived from an EMBL/GenBank/DDBJ whole genome shotgun (WGS) entry which is preliminary data.</text>
</comment>
<dbReference type="AlphaFoldDB" id="A0A9P8HRM0"/>
<organism evidence="3 4">
    <name type="scientific">Trichoderma semiorbis</name>
    <dbReference type="NCBI Taxonomy" id="1491008"/>
    <lineage>
        <taxon>Eukaryota</taxon>
        <taxon>Fungi</taxon>
        <taxon>Dikarya</taxon>
        <taxon>Ascomycota</taxon>
        <taxon>Pezizomycotina</taxon>
        <taxon>Sordariomycetes</taxon>
        <taxon>Hypocreomycetidae</taxon>
        <taxon>Hypocreales</taxon>
        <taxon>Hypocreaceae</taxon>
        <taxon>Trichoderma</taxon>
    </lineage>
</organism>
<dbReference type="PANTHER" id="PTHR39394:SF1">
    <property type="entry name" value="DNAJ HOMOLOGUE SUBFAMILY C MEMBER 28 CONSERVED DOMAIN-CONTAINING PROTEIN"/>
    <property type="match status" value="1"/>
</dbReference>
<keyword evidence="4" id="KW-1185">Reference proteome</keyword>
<feature type="region of interest" description="Disordered" evidence="1">
    <location>
        <begin position="393"/>
        <end position="426"/>
    </location>
</feature>
<dbReference type="Pfam" id="PF09350">
    <property type="entry name" value="DJC28_CD"/>
    <property type="match status" value="1"/>
</dbReference>
<reference evidence="3 4" key="1">
    <citation type="submission" date="2021-08" db="EMBL/GenBank/DDBJ databases">
        <title>The highly contiguous genome resource for Trichoderma semiorbis FJ059, a fungal antagonistic to plant pathogens.</title>
        <authorList>
            <person name="Liu T."/>
        </authorList>
    </citation>
    <scope>NUCLEOTIDE SEQUENCE [LARGE SCALE GENOMIC DNA]</scope>
    <source>
        <strain evidence="3 4">FJ059</strain>
    </source>
</reference>
<evidence type="ECO:0000313" key="3">
    <source>
        <dbReference type="EMBL" id="KAH0532458.1"/>
    </source>
</evidence>
<name>A0A9P8HRM0_9HYPO</name>
<dbReference type="Proteomes" id="UP000826573">
    <property type="component" value="Unassembled WGS sequence"/>
</dbReference>
<protein>
    <recommendedName>
        <fullName evidence="2">DnaJ homologue subfamily C member 28 conserved domain-containing protein</fullName>
    </recommendedName>
</protein>
<dbReference type="InterPro" id="IPR018961">
    <property type="entry name" value="DnaJ_homolog_subfam-C_membr-28"/>
</dbReference>
<evidence type="ECO:0000313" key="4">
    <source>
        <dbReference type="Proteomes" id="UP000826573"/>
    </source>
</evidence>
<dbReference type="PANTHER" id="PTHR39394">
    <property type="entry name" value="YALI0E31793P"/>
    <property type="match status" value="1"/>
</dbReference>
<feature type="compositionally biased region" description="Low complexity" evidence="1">
    <location>
        <begin position="403"/>
        <end position="416"/>
    </location>
</feature>
<feature type="region of interest" description="Disordered" evidence="1">
    <location>
        <begin position="66"/>
        <end position="109"/>
    </location>
</feature>
<accession>A0A9P8HRM0</accession>